<feature type="compositionally biased region" description="Basic and acidic residues" evidence="13">
    <location>
        <begin position="344"/>
        <end position="353"/>
    </location>
</feature>
<accession>A0A8T0VV33</accession>
<dbReference type="InterPro" id="IPR019786">
    <property type="entry name" value="Zinc_finger_PHD-type_CS"/>
</dbReference>
<dbReference type="InterPro" id="IPR016197">
    <property type="entry name" value="Chromo-like_dom_sf"/>
</dbReference>
<evidence type="ECO:0000259" key="14">
    <source>
        <dbReference type="PROSITE" id="PS50013"/>
    </source>
</evidence>
<dbReference type="InterPro" id="IPR027417">
    <property type="entry name" value="P-loop_NTPase"/>
</dbReference>
<feature type="compositionally biased region" description="Basic and acidic residues" evidence="13">
    <location>
        <begin position="2046"/>
        <end position="2059"/>
    </location>
</feature>
<keyword evidence="3" id="KW-0479">Metal-binding</keyword>
<dbReference type="Pfam" id="PF00271">
    <property type="entry name" value="Helicase_C"/>
    <property type="match status" value="1"/>
</dbReference>
<dbReference type="GO" id="GO:0000785">
    <property type="term" value="C:chromatin"/>
    <property type="evidence" value="ECO:0007669"/>
    <property type="project" value="TreeGrafter"/>
</dbReference>
<gene>
    <name evidence="19" type="ORF">PVAP13_2NG498600</name>
</gene>
<dbReference type="InterPro" id="IPR000330">
    <property type="entry name" value="SNF2_N"/>
</dbReference>
<dbReference type="InterPro" id="IPR038718">
    <property type="entry name" value="SNF2-like_sf"/>
</dbReference>
<feature type="compositionally biased region" description="Polar residues" evidence="13">
    <location>
        <begin position="162"/>
        <end position="202"/>
    </location>
</feature>
<feature type="compositionally biased region" description="Basic residues" evidence="13">
    <location>
        <begin position="221"/>
        <end position="230"/>
    </location>
</feature>
<keyword evidence="7" id="KW-0378">Hydrolase</keyword>
<dbReference type="InterPro" id="IPR009463">
    <property type="entry name" value="DUF1087"/>
</dbReference>
<dbReference type="PANTHER" id="PTHR45623">
    <property type="entry name" value="CHROMODOMAIN-HELICASE-DNA-BINDING PROTEIN 3-RELATED-RELATED"/>
    <property type="match status" value="1"/>
</dbReference>
<dbReference type="FunFam" id="3.40.50.300:FF:000607">
    <property type="entry name" value="chromodomain-helicase-DNA-binding protein 1-like isoform X1"/>
    <property type="match status" value="1"/>
</dbReference>
<dbReference type="SMART" id="SM00298">
    <property type="entry name" value="CHROMO"/>
    <property type="match status" value="2"/>
</dbReference>
<dbReference type="CDD" id="cd18659">
    <property type="entry name" value="CD2_tandem"/>
    <property type="match status" value="1"/>
</dbReference>
<dbReference type="SUPFAM" id="SSF46689">
    <property type="entry name" value="Homeodomain-like"/>
    <property type="match status" value="1"/>
</dbReference>
<keyword evidence="9" id="KW-0067">ATP-binding</keyword>
<dbReference type="SMART" id="SM01147">
    <property type="entry name" value="DUF1087"/>
    <property type="match status" value="1"/>
</dbReference>
<feature type="compositionally biased region" description="Polar residues" evidence="13">
    <location>
        <begin position="456"/>
        <end position="472"/>
    </location>
</feature>
<dbReference type="Pfam" id="PF00176">
    <property type="entry name" value="SNF2-rel_dom"/>
    <property type="match status" value="1"/>
</dbReference>
<feature type="compositionally biased region" description="Basic and acidic residues" evidence="13">
    <location>
        <begin position="231"/>
        <end position="242"/>
    </location>
</feature>
<feature type="region of interest" description="Disordered" evidence="13">
    <location>
        <begin position="2011"/>
        <end position="2129"/>
    </location>
</feature>
<feature type="compositionally biased region" description="Low complexity" evidence="13">
    <location>
        <begin position="2083"/>
        <end position="2097"/>
    </location>
</feature>
<dbReference type="PROSITE" id="PS50016">
    <property type="entry name" value="ZF_PHD_2"/>
    <property type="match status" value="1"/>
</dbReference>
<dbReference type="Gene3D" id="3.40.50.10810">
    <property type="entry name" value="Tandem AAA-ATPase domain"/>
    <property type="match status" value="1"/>
</dbReference>
<feature type="region of interest" description="Disordered" evidence="13">
    <location>
        <begin position="41"/>
        <end position="81"/>
    </location>
</feature>
<dbReference type="CDD" id="cd18793">
    <property type="entry name" value="SF2_C_SNF"/>
    <property type="match status" value="1"/>
</dbReference>
<dbReference type="InterPro" id="IPR001005">
    <property type="entry name" value="SANT/Myb"/>
</dbReference>
<evidence type="ECO:0000256" key="6">
    <source>
        <dbReference type="ARBA" id="ARBA00022771"/>
    </source>
</evidence>
<dbReference type="SMART" id="SM00487">
    <property type="entry name" value="DEXDc"/>
    <property type="match status" value="1"/>
</dbReference>
<evidence type="ECO:0000256" key="4">
    <source>
        <dbReference type="ARBA" id="ARBA00022737"/>
    </source>
</evidence>
<evidence type="ECO:0008006" key="21">
    <source>
        <dbReference type="Google" id="ProtNLM"/>
    </source>
</evidence>
<dbReference type="Gene3D" id="3.40.50.300">
    <property type="entry name" value="P-loop containing nucleotide triphosphate hydrolases"/>
    <property type="match status" value="1"/>
</dbReference>
<dbReference type="Gene3D" id="2.40.50.40">
    <property type="match status" value="2"/>
</dbReference>
<comment type="caution">
    <text evidence="19">The sequence shown here is derived from an EMBL/GenBank/DDBJ whole genome shotgun (WGS) entry which is preliminary data.</text>
</comment>
<evidence type="ECO:0000256" key="2">
    <source>
        <dbReference type="ARBA" id="ARBA00009687"/>
    </source>
</evidence>
<evidence type="ECO:0000256" key="11">
    <source>
        <dbReference type="ARBA" id="ARBA00023242"/>
    </source>
</evidence>
<organism evidence="19 20">
    <name type="scientific">Panicum virgatum</name>
    <name type="common">Blackwell switchgrass</name>
    <dbReference type="NCBI Taxonomy" id="38727"/>
    <lineage>
        <taxon>Eukaryota</taxon>
        <taxon>Viridiplantae</taxon>
        <taxon>Streptophyta</taxon>
        <taxon>Embryophyta</taxon>
        <taxon>Tracheophyta</taxon>
        <taxon>Spermatophyta</taxon>
        <taxon>Magnoliopsida</taxon>
        <taxon>Liliopsida</taxon>
        <taxon>Poales</taxon>
        <taxon>Poaceae</taxon>
        <taxon>PACMAD clade</taxon>
        <taxon>Panicoideae</taxon>
        <taxon>Panicodae</taxon>
        <taxon>Paniceae</taxon>
        <taxon>Panicinae</taxon>
        <taxon>Panicum</taxon>
        <taxon>Panicum sect. Hiantes</taxon>
    </lineage>
</organism>
<feature type="region of interest" description="Disordered" evidence="13">
    <location>
        <begin position="146"/>
        <end position="365"/>
    </location>
</feature>
<evidence type="ECO:0000313" key="19">
    <source>
        <dbReference type="EMBL" id="KAG2637074.1"/>
    </source>
</evidence>
<dbReference type="CDD" id="cd18660">
    <property type="entry name" value="CD1_tandem"/>
    <property type="match status" value="1"/>
</dbReference>
<feature type="domain" description="PHD-type" evidence="15">
    <location>
        <begin position="93"/>
        <end position="140"/>
    </location>
</feature>
<feature type="region of interest" description="Disordered" evidence="13">
    <location>
        <begin position="2196"/>
        <end position="2266"/>
    </location>
</feature>
<dbReference type="InterPro" id="IPR014001">
    <property type="entry name" value="Helicase_ATP-bd"/>
</dbReference>
<dbReference type="PROSITE" id="PS51194">
    <property type="entry name" value="HELICASE_CTER"/>
    <property type="match status" value="1"/>
</dbReference>
<evidence type="ECO:0000259" key="18">
    <source>
        <dbReference type="PROSITE" id="PS51194"/>
    </source>
</evidence>
<evidence type="ECO:0000256" key="10">
    <source>
        <dbReference type="ARBA" id="ARBA00023054"/>
    </source>
</evidence>
<dbReference type="InterPro" id="IPR001650">
    <property type="entry name" value="Helicase_C-like"/>
</dbReference>
<dbReference type="SUPFAM" id="SSF57903">
    <property type="entry name" value="FYVE/PHD zinc finger"/>
    <property type="match status" value="1"/>
</dbReference>
<feature type="domain" description="Helicase C-terminal" evidence="18">
    <location>
        <begin position="1002"/>
        <end position="1161"/>
    </location>
</feature>
<dbReference type="InterPro" id="IPR009057">
    <property type="entry name" value="Homeodomain-like_sf"/>
</dbReference>
<feature type="compositionally biased region" description="Polar residues" evidence="13">
    <location>
        <begin position="45"/>
        <end position="62"/>
    </location>
</feature>
<dbReference type="PANTHER" id="PTHR45623:SF28">
    <property type="entry name" value="PROTEIN CHROMATIN REMODELING 4"/>
    <property type="match status" value="1"/>
</dbReference>
<keyword evidence="8" id="KW-0862">Zinc</keyword>
<dbReference type="GO" id="GO:0003677">
    <property type="term" value="F:DNA binding"/>
    <property type="evidence" value="ECO:0007669"/>
    <property type="project" value="TreeGrafter"/>
</dbReference>
<dbReference type="GO" id="GO:0005524">
    <property type="term" value="F:ATP binding"/>
    <property type="evidence" value="ECO:0007669"/>
    <property type="project" value="UniProtKB-KW"/>
</dbReference>
<comment type="subcellular location">
    <subcellularLocation>
        <location evidence="1">Nucleus</location>
    </subcellularLocation>
</comment>
<dbReference type="SUPFAM" id="SSF54160">
    <property type="entry name" value="Chromo domain-like"/>
    <property type="match status" value="2"/>
</dbReference>
<evidence type="ECO:0000313" key="20">
    <source>
        <dbReference type="Proteomes" id="UP000823388"/>
    </source>
</evidence>
<feature type="region of interest" description="Disordered" evidence="13">
    <location>
        <begin position="1503"/>
        <end position="1526"/>
    </location>
</feature>
<dbReference type="PROSITE" id="PS50013">
    <property type="entry name" value="CHROMO_2"/>
    <property type="match status" value="1"/>
</dbReference>
<dbReference type="SUPFAM" id="SSF52540">
    <property type="entry name" value="P-loop containing nucleoside triphosphate hydrolases"/>
    <property type="match status" value="2"/>
</dbReference>
<dbReference type="PROSITE" id="PS01359">
    <property type="entry name" value="ZF_PHD_1"/>
    <property type="match status" value="1"/>
</dbReference>
<evidence type="ECO:0000256" key="3">
    <source>
        <dbReference type="ARBA" id="ARBA00022723"/>
    </source>
</evidence>
<dbReference type="SMART" id="SM00490">
    <property type="entry name" value="HELICc"/>
    <property type="match status" value="1"/>
</dbReference>
<evidence type="ECO:0000256" key="5">
    <source>
        <dbReference type="ARBA" id="ARBA00022741"/>
    </source>
</evidence>
<feature type="compositionally biased region" description="Basic and acidic residues" evidence="13">
    <location>
        <begin position="2098"/>
        <end position="2113"/>
    </location>
</feature>
<keyword evidence="10" id="KW-0175">Coiled coil</keyword>
<evidence type="ECO:0000256" key="8">
    <source>
        <dbReference type="ARBA" id="ARBA00022833"/>
    </source>
</evidence>
<evidence type="ECO:0000256" key="7">
    <source>
        <dbReference type="ARBA" id="ARBA00022801"/>
    </source>
</evidence>
<evidence type="ECO:0000259" key="17">
    <source>
        <dbReference type="PROSITE" id="PS51192"/>
    </source>
</evidence>
<feature type="region of interest" description="Disordered" evidence="13">
    <location>
        <begin position="384"/>
        <end position="508"/>
    </location>
</feature>
<keyword evidence="6 12" id="KW-0863">Zinc-finger</keyword>
<dbReference type="CDD" id="cd15532">
    <property type="entry name" value="PHD2_CHD_II"/>
    <property type="match status" value="1"/>
</dbReference>
<feature type="compositionally biased region" description="Basic and acidic residues" evidence="13">
    <location>
        <begin position="424"/>
        <end position="454"/>
    </location>
</feature>
<keyword evidence="5" id="KW-0547">Nucleotide-binding</keyword>
<dbReference type="InterPro" id="IPR000953">
    <property type="entry name" value="Chromo/chromo_shadow_dom"/>
</dbReference>
<name>A0A8T0VV33_PANVG</name>
<dbReference type="Gene3D" id="1.10.10.60">
    <property type="entry name" value="Homeodomain-like"/>
    <property type="match status" value="1"/>
</dbReference>
<protein>
    <recommendedName>
        <fullName evidence="21">Protein CHROMATIN REMODELING 4</fullName>
    </recommendedName>
</protein>
<dbReference type="PROSITE" id="PS51192">
    <property type="entry name" value="HELICASE_ATP_BIND_1"/>
    <property type="match status" value="1"/>
</dbReference>
<comment type="similarity">
    <text evidence="2">Belongs to the SNF2/RAD54 helicase family. ISWI subfamily.</text>
</comment>
<dbReference type="GO" id="GO:0008270">
    <property type="term" value="F:zinc ion binding"/>
    <property type="evidence" value="ECO:0007669"/>
    <property type="project" value="UniProtKB-KW"/>
</dbReference>
<reference evidence="19" key="1">
    <citation type="submission" date="2020-05" db="EMBL/GenBank/DDBJ databases">
        <title>WGS assembly of Panicum virgatum.</title>
        <authorList>
            <person name="Lovell J.T."/>
            <person name="Jenkins J."/>
            <person name="Shu S."/>
            <person name="Juenger T.E."/>
            <person name="Schmutz J."/>
        </authorList>
    </citation>
    <scope>NUCLEOTIDE SEQUENCE</scope>
    <source>
        <strain evidence="19">AP13</strain>
    </source>
</reference>
<dbReference type="SMART" id="SM00249">
    <property type="entry name" value="PHD"/>
    <property type="match status" value="1"/>
</dbReference>
<feature type="compositionally biased region" description="Polar residues" evidence="13">
    <location>
        <begin position="2212"/>
        <end position="2222"/>
    </location>
</feature>
<evidence type="ECO:0000256" key="9">
    <source>
        <dbReference type="ARBA" id="ARBA00022840"/>
    </source>
</evidence>
<evidence type="ECO:0000259" key="15">
    <source>
        <dbReference type="PROSITE" id="PS50016"/>
    </source>
</evidence>
<dbReference type="InterPro" id="IPR019787">
    <property type="entry name" value="Znf_PHD-finger"/>
</dbReference>
<evidence type="ECO:0000256" key="12">
    <source>
        <dbReference type="PROSITE-ProRule" id="PRU00146"/>
    </source>
</evidence>
<dbReference type="CDD" id="cd11660">
    <property type="entry name" value="SANT_TRF"/>
    <property type="match status" value="1"/>
</dbReference>
<dbReference type="InterPro" id="IPR011011">
    <property type="entry name" value="Znf_FYVE_PHD"/>
</dbReference>
<feature type="compositionally biased region" description="Acidic residues" evidence="13">
    <location>
        <begin position="488"/>
        <end position="501"/>
    </location>
</feature>
<sequence length="2266" mass="251755">MHCSSFWLQYASDASALKMKERSSLCDSAADGNWGLKYKRKRSKLTVSPSNENEATSPTSDSPRGYGSIKKKLKHDPNISPSAKKIRGNDGYFYECVVCDLGGNLLCCDSCPRVYHLECLNPPLKRPPPGKWQCPRCRPKKGSLKLLGNAEADTSKHERTTRTLTSTASDSPPSLTKVSFKTRSSTQDKIGSNEQGKQSSGGTLKGGDPSINKNEGEKKKTLILHLKKRSTKELSENVKSSKSEFVGEPSEEKIVKHGSVLKLKKYPPCTDSSPNKSKSRRQNSQRDGKRSGTKKLKYSTSDDDSISSTEPSTSLDNSESPPERKPSDGKTPSSSTKKGKKKVKIVDKKHPEEQGVVEGKITTQEDQQVDRILGCRLQMDDMAPCAFGGPESSHDISNRSHDGTRSSSKSSSNGTAEDVCADELVNHDDEDHLHNLEKQKEINSKSCENKEPLKQEQVTKTVSGRSSDQTSIIRDDQVVRENVSASINDEDETSDLPEEKDDTNLPVSGADTMVQTKKEHRAESKLHGKIEEISGKDYSDVGYEFLIKWVGKSNIHNSWVSESEVKVLAKRKLENYKAKYGTSLINICKEQWCQPQRVIALRTSLDDVEEALIKWCGLPYDDCTWERLDEPTVMKYSHLVTQFKNFECQALDKDVADNNANARNRLDLNVLVDQPKELQGGMLFPHQLEALNWLRKCWYKSKNVILADEMGLGKTVSACAFLSSLCCEFKVNLPCLVLVPLSTMPNWMAEFASWAPHLNVVEYHGSARSRSIIRQYEWHAGDASQIGKLKRSYKFNVLLTTYEMVLVDAAYLRSVSWEVLIVDEGHRLKNSSSKLFSLLNSFSFQHRVLLTGTPLQNNIGEMYNLLNFLQPTSFPSLSSFEEKFNDLTTAEKVEELKKLVAPHMLRRLKKDAMQNIPPKTERMVPVELTSIQAEYYRAMLTKNYQVLRNIGKGGAHQSLLNIVMQLRKVCNHPYLIPGTEPESGTPEFLHEMRIKASAKLTLLHSMLKILHKDGHRVLIFSQMTKLLDILEDYLTLEFGPKTFERVDGSVSVAERQAAIACFNQDKTRFVFLLSTRSCGLGINLATADTVIIYDSDFNPHADIQAMNRAHRIGQSNRLLVYRLVVRASVEERILQLAKKKLMLDQLFVNKSESQKEVEDIIRWGTEELFRNSDNVDGKDNNEASGVVADVEFKHRRRTGGLGDVYEDKCIDGSAKLVWDENAIMKLLDRSNLPSTVAESTDGDLDNDMLGTVKSIDWNDELNDDPGTNEDIPNIDNGGCEQASESKQGAATRAEENEWDKLLRVRWEQYQIEEEASLGRGKRLRKAVSYRETFAALPNEALSEDSDEGDEPKREYTAAGLALKEKYGRLRARQKERIAQRHIIKNYSDDRFEEFMAPYDSIANEHAENPLIIVEDPNSSLLSGAKRFSESNAEMRQSSKKSKRYAEVPEDLYARIPGNAASSKHHSKGADVFNPGTPNHMLPVLGLCAPNADQVNSYKNSISGSSIKEHKKPSGDVANKPLSTAADHSSEHINEAQSVSDKAIFAGASEEALRRLNNIIPDSYFPFTHIPPMPGKGVDPVENSGPSVASFQGKLGLPNFGLDDNIPLKHMKSIPDMLPNLSLGAQKDYYIRNSVPELPDSSLLPNFMADIAGTSKQKSFMSGLLPGLGLSGAQPIHSAMPDNHKKVLDNIMMRAQYASNKFLKKRSKLDYWSEDELDTLWIGVRRHGRGNWDAMLRDPKLKFLNNRTSEELASRWILEEQKIIEEPMSTATRRPSSTPFPGISDAMMSRALNESNFSKLRMEQPKLQSHLTDIQLGSSDILSRLPHVEAANYMNSGEGGPSPIPWQDFKHRSGYGGDFPGSAFDKLEKPDIGLIPPFMPNPFMNDSIGSLPINRKNNSTILPNEIGPSSHESILLHGVSDGQINLLHEMQRRVRLGKQPMEMNLNRADHSNPQLDNTSDLRGLKSNKLPHWLQDAVRAPSSKPLERELPATVSAIAQSACLLLGGQEPTIPPFLIPGTPLSRPKDPRINSKKRKLRKLQQSSSNVDHSKTRSGQGDRDATPAPPSIEASPAPPTVDCNDGAPSLNLKSLSSSSASSLGKDEAPPTFEESHPNMEDSEAIEATCTSKSEAPEISCEAPEISCQTTGFALVDDKISQSHGSPIKDISDIAAARMPESDKSAPLAPELRVVGDIAGASNSRAADMPVPSDDNDLKQNNPLFNAGSTMDIEEPMEKSSPLEETRDSDASHPASAQTVDEDRVEEITSDEH</sequence>
<dbReference type="InterPro" id="IPR013083">
    <property type="entry name" value="Znf_RING/FYVE/PHD"/>
</dbReference>
<dbReference type="PROSITE" id="PS50090">
    <property type="entry name" value="MYB_LIKE"/>
    <property type="match status" value="1"/>
</dbReference>
<evidence type="ECO:0000259" key="16">
    <source>
        <dbReference type="PROSITE" id="PS50090"/>
    </source>
</evidence>
<dbReference type="Pfam" id="PF06465">
    <property type="entry name" value="DUF1087"/>
    <property type="match status" value="1"/>
</dbReference>
<feature type="domain" description="Chromo" evidence="14">
    <location>
        <begin position="528"/>
        <end position="579"/>
    </location>
</feature>
<dbReference type="InterPro" id="IPR049730">
    <property type="entry name" value="SNF2/RAD54-like_C"/>
</dbReference>
<dbReference type="Gene3D" id="3.30.40.10">
    <property type="entry name" value="Zinc/RING finger domain, C3HC4 (zinc finger)"/>
    <property type="match status" value="1"/>
</dbReference>
<keyword evidence="4" id="KW-0677">Repeat</keyword>
<feature type="compositionally biased region" description="Acidic residues" evidence="13">
    <location>
        <begin position="1257"/>
        <end position="1267"/>
    </location>
</feature>
<dbReference type="InterPro" id="IPR023780">
    <property type="entry name" value="Chromo_domain"/>
</dbReference>
<dbReference type="Proteomes" id="UP000823388">
    <property type="component" value="Chromosome 2N"/>
</dbReference>
<dbReference type="GO" id="GO:0016887">
    <property type="term" value="F:ATP hydrolysis activity"/>
    <property type="evidence" value="ECO:0007669"/>
    <property type="project" value="TreeGrafter"/>
</dbReference>
<keyword evidence="11" id="KW-0539">Nucleus</keyword>
<dbReference type="GO" id="GO:0042393">
    <property type="term" value="F:histone binding"/>
    <property type="evidence" value="ECO:0007669"/>
    <property type="project" value="TreeGrafter"/>
</dbReference>
<evidence type="ECO:0000256" key="1">
    <source>
        <dbReference type="ARBA" id="ARBA00004123"/>
    </source>
</evidence>
<dbReference type="Pfam" id="PF00385">
    <property type="entry name" value="Chromo"/>
    <property type="match status" value="1"/>
</dbReference>
<feature type="compositionally biased region" description="Basic and acidic residues" evidence="13">
    <location>
        <begin position="392"/>
        <end position="404"/>
    </location>
</feature>
<evidence type="ECO:0000256" key="13">
    <source>
        <dbReference type="SAM" id="MobiDB-lite"/>
    </source>
</evidence>
<proteinExistence type="inferred from homology"/>
<dbReference type="GO" id="GO:0140658">
    <property type="term" value="F:ATP-dependent chromatin remodeler activity"/>
    <property type="evidence" value="ECO:0007669"/>
    <property type="project" value="TreeGrafter"/>
</dbReference>
<dbReference type="Pfam" id="PF00628">
    <property type="entry name" value="PHD"/>
    <property type="match status" value="1"/>
</dbReference>
<feature type="region of interest" description="Disordered" evidence="13">
    <location>
        <begin position="1256"/>
        <end position="1294"/>
    </location>
</feature>
<keyword evidence="20" id="KW-1185">Reference proteome</keyword>
<dbReference type="GO" id="GO:0003682">
    <property type="term" value="F:chromatin binding"/>
    <property type="evidence" value="ECO:0007669"/>
    <property type="project" value="TreeGrafter"/>
</dbReference>
<dbReference type="InterPro" id="IPR001965">
    <property type="entry name" value="Znf_PHD"/>
</dbReference>
<dbReference type="EMBL" id="CM029040">
    <property type="protein sequence ID" value="KAG2637074.1"/>
    <property type="molecule type" value="Genomic_DNA"/>
</dbReference>
<feature type="domain" description="Helicase ATP-binding" evidence="17">
    <location>
        <begin position="695"/>
        <end position="872"/>
    </location>
</feature>
<dbReference type="GO" id="GO:0005634">
    <property type="term" value="C:nucleus"/>
    <property type="evidence" value="ECO:0007669"/>
    <property type="project" value="UniProtKB-SubCell"/>
</dbReference>
<feature type="domain" description="Myb-like" evidence="16">
    <location>
        <begin position="1703"/>
        <end position="1755"/>
    </location>
</feature>
<feature type="compositionally biased region" description="Basic and acidic residues" evidence="13">
    <location>
        <begin position="2229"/>
        <end position="2244"/>
    </location>
</feature>